<sequence>MASETTTTAASDEPLKLALAMALLRSKLVNKTSETSHPPSDTSSSEALKWKRKAKERKQEILRLKQDLVEVEDGMHHEVFPGSASCKCYFFDNLGKMSPNEISGEGFDERFKDVLRRRFLRQVRLKERRKRRNDGSTQRLFLSDNKAEETEQLRASADFLVELCDTPDDGDFANWSHQAVDFILGISFSFYFEVYLWSPTMHKYHVYITNPHDFFAETSCFVPVKTHTINNTLSKGKNIESVDGIVGSLSLHIVRKMCTTLQGNAHHDARIHVQHLLRKLGSESCIGQRVILAVSQRICLLAENLLFLDPFESTFPEMHSNLYILIQLIEFLVSDYLISWSKTSGFATVLCGCKPYGYIIIIKHSTVTMLELFEEWVTSILHARKGLQLLESRCGLYILYMDRVTGLIAKLVGQAESLQRLNPNILQRLFC</sequence>
<dbReference type="GO" id="GO:0000212">
    <property type="term" value="P:meiotic spindle organization"/>
    <property type="evidence" value="ECO:0000318"/>
    <property type="project" value="GO_Central"/>
</dbReference>
<dbReference type="GO" id="GO:0042138">
    <property type="term" value="P:meiotic DNA double-strand break formation"/>
    <property type="evidence" value="ECO:0000318"/>
    <property type="project" value="GO_Central"/>
</dbReference>
<evidence type="ECO:0000313" key="3">
    <source>
        <dbReference type="Proteomes" id="UP000215914"/>
    </source>
</evidence>
<proteinExistence type="predicted"/>
<dbReference type="InterPro" id="IPR037500">
    <property type="entry name" value="Msp1"/>
</dbReference>
<feature type="compositionally biased region" description="Polar residues" evidence="1">
    <location>
        <begin position="30"/>
        <end position="46"/>
    </location>
</feature>
<dbReference type="PANTHER" id="PTHR35768">
    <property type="entry name" value="PROTEIN MULTIPOLAR SPINDLE 1"/>
    <property type="match status" value="1"/>
</dbReference>
<dbReference type="FunCoup" id="A0A251S571">
    <property type="interactions" value="656"/>
</dbReference>
<organism evidence="2 3">
    <name type="scientific">Helianthus annuus</name>
    <name type="common">Common sunflower</name>
    <dbReference type="NCBI Taxonomy" id="4232"/>
    <lineage>
        <taxon>Eukaryota</taxon>
        <taxon>Viridiplantae</taxon>
        <taxon>Streptophyta</taxon>
        <taxon>Embryophyta</taxon>
        <taxon>Tracheophyta</taxon>
        <taxon>Spermatophyta</taxon>
        <taxon>Magnoliopsida</taxon>
        <taxon>eudicotyledons</taxon>
        <taxon>Gunneridae</taxon>
        <taxon>Pentapetalae</taxon>
        <taxon>asterids</taxon>
        <taxon>campanulids</taxon>
        <taxon>Asterales</taxon>
        <taxon>Asteraceae</taxon>
        <taxon>Asteroideae</taxon>
        <taxon>Heliantheae alliance</taxon>
        <taxon>Heliantheae</taxon>
        <taxon>Helianthus</taxon>
    </lineage>
</organism>
<dbReference type="AlphaFoldDB" id="A0A251S571"/>
<reference evidence="3" key="1">
    <citation type="journal article" date="2017" name="Nature">
        <title>The sunflower genome provides insights into oil metabolism, flowering and Asterid evolution.</title>
        <authorList>
            <person name="Badouin H."/>
            <person name="Gouzy J."/>
            <person name="Grassa C.J."/>
            <person name="Murat F."/>
            <person name="Staton S.E."/>
            <person name="Cottret L."/>
            <person name="Lelandais-Briere C."/>
            <person name="Owens G.L."/>
            <person name="Carrere S."/>
            <person name="Mayjonade B."/>
            <person name="Legrand L."/>
            <person name="Gill N."/>
            <person name="Kane N.C."/>
            <person name="Bowers J.E."/>
            <person name="Hubner S."/>
            <person name="Bellec A."/>
            <person name="Berard A."/>
            <person name="Berges H."/>
            <person name="Blanchet N."/>
            <person name="Boniface M.C."/>
            <person name="Brunel D."/>
            <person name="Catrice O."/>
            <person name="Chaidir N."/>
            <person name="Claudel C."/>
            <person name="Donnadieu C."/>
            <person name="Faraut T."/>
            <person name="Fievet G."/>
            <person name="Helmstetter N."/>
            <person name="King M."/>
            <person name="Knapp S.J."/>
            <person name="Lai Z."/>
            <person name="Le Paslier M.C."/>
            <person name="Lippi Y."/>
            <person name="Lorenzon L."/>
            <person name="Mandel J.R."/>
            <person name="Marage G."/>
            <person name="Marchand G."/>
            <person name="Marquand E."/>
            <person name="Bret-Mestries E."/>
            <person name="Morien E."/>
            <person name="Nambeesan S."/>
            <person name="Nguyen T."/>
            <person name="Pegot-Espagnet P."/>
            <person name="Pouilly N."/>
            <person name="Raftis F."/>
            <person name="Sallet E."/>
            <person name="Schiex T."/>
            <person name="Thomas J."/>
            <person name="Vandecasteele C."/>
            <person name="Vares D."/>
            <person name="Vear F."/>
            <person name="Vautrin S."/>
            <person name="Crespi M."/>
            <person name="Mangin B."/>
            <person name="Burke J.M."/>
            <person name="Salse J."/>
            <person name="Munos S."/>
            <person name="Vincourt P."/>
            <person name="Rieseberg L.H."/>
            <person name="Langlade N.B."/>
        </authorList>
    </citation>
    <scope>NUCLEOTIDE SEQUENCE [LARGE SCALE GENOMIC DNA]</scope>
    <source>
        <strain evidence="3">cv. SF193</strain>
    </source>
</reference>
<accession>A0A251S571</accession>
<evidence type="ECO:0000313" key="2">
    <source>
        <dbReference type="EMBL" id="OTF92311.1"/>
    </source>
</evidence>
<dbReference type="PANTHER" id="PTHR35768:SF1">
    <property type="entry name" value="PROTEIN MULTIPOLAR SPINDLE 1"/>
    <property type="match status" value="1"/>
</dbReference>
<dbReference type="OMA" id="IARMCTP"/>
<evidence type="ECO:0000256" key="1">
    <source>
        <dbReference type="SAM" id="MobiDB-lite"/>
    </source>
</evidence>
<dbReference type="EMBL" id="CM007905">
    <property type="protein sequence ID" value="OTF92311.1"/>
    <property type="molecule type" value="Genomic_DNA"/>
</dbReference>
<feature type="region of interest" description="Disordered" evidence="1">
    <location>
        <begin position="30"/>
        <end position="50"/>
    </location>
</feature>
<dbReference type="GO" id="GO:0007059">
    <property type="term" value="P:chromosome segregation"/>
    <property type="evidence" value="ECO:0000318"/>
    <property type="project" value="GO_Central"/>
</dbReference>
<keyword evidence="3" id="KW-1185">Reference proteome</keyword>
<name>A0A251S571_HELAN</name>
<dbReference type="STRING" id="4232.A0A251S571"/>
<protein>
    <submittedName>
        <fullName evidence="2">Putative multipolar spindle 1</fullName>
    </submittedName>
</protein>
<dbReference type="Proteomes" id="UP000215914">
    <property type="component" value="Chromosome 16"/>
</dbReference>
<dbReference type="InParanoid" id="A0A251S571"/>
<gene>
    <name evidence="2" type="primary">MPS1</name>
    <name evidence="2" type="ORF">HannXRQ_Chr16g0520471</name>
</gene>
<dbReference type="GO" id="GO:0007140">
    <property type="term" value="P:male meiotic nuclear division"/>
    <property type="evidence" value="ECO:0000318"/>
    <property type="project" value="GO_Central"/>
</dbReference>